<sequence>MFIGKLILFIAIGIIACSSCNKDKIRDTAIAGDRAAYNAVATLVNTSNVKVTTIAGKLDDPGNAQDGNGSNARFWNPTKMVYDSRNNLLYVADGTVIRSIDGQNNVKTYVPLGAIGSSYNEILDMDVAPGTAGGTLYIITKENDLWKIVPNGTSGKATNIVNRIYGGNAVGALNSGDHFDLPNGLATGANGEIYFFNEAWNTMHRITLSGAKTGTVSTFAGKPLTVRGGTGTSYPYKNGLGDAATFGSRVSDLSADTVGNIYVADLDNELVRKVTPAGKVTALFQYTNKIGSDLDGPVSSATSNNVTQVSARKDGKMIFFTTYGNANNGLSALRVVRPGNDVTTLVGYG</sequence>
<evidence type="ECO:0000313" key="1">
    <source>
        <dbReference type="EMBL" id="TKK71743.1"/>
    </source>
</evidence>
<proteinExistence type="predicted"/>
<dbReference type="InterPro" id="IPR011042">
    <property type="entry name" value="6-blade_b-propeller_TolB-like"/>
</dbReference>
<name>A0A4V5UV54_9BACT</name>
<dbReference type="PROSITE" id="PS51257">
    <property type="entry name" value="PROKAR_LIPOPROTEIN"/>
    <property type="match status" value="1"/>
</dbReference>
<accession>A0A4V5UV54</accession>
<dbReference type="Gene3D" id="2.120.10.30">
    <property type="entry name" value="TolB, C-terminal domain"/>
    <property type="match status" value="2"/>
</dbReference>
<dbReference type="OrthoDB" id="791543at2"/>
<dbReference type="AlphaFoldDB" id="A0A4V5UV54"/>
<gene>
    <name evidence="1" type="ORF">FC093_01595</name>
</gene>
<dbReference type="EMBL" id="SZQL01000001">
    <property type="protein sequence ID" value="TKK71743.1"/>
    <property type="molecule type" value="Genomic_DNA"/>
</dbReference>
<keyword evidence="2" id="KW-1185">Reference proteome</keyword>
<organism evidence="1 2">
    <name type="scientific">Ilyomonas limi</name>
    <dbReference type="NCBI Taxonomy" id="2575867"/>
    <lineage>
        <taxon>Bacteria</taxon>
        <taxon>Pseudomonadati</taxon>
        <taxon>Bacteroidota</taxon>
        <taxon>Chitinophagia</taxon>
        <taxon>Chitinophagales</taxon>
        <taxon>Chitinophagaceae</taxon>
        <taxon>Ilyomonas</taxon>
    </lineage>
</organism>
<dbReference type="Proteomes" id="UP000305848">
    <property type="component" value="Unassembled WGS sequence"/>
</dbReference>
<dbReference type="SUPFAM" id="SSF63829">
    <property type="entry name" value="Calcium-dependent phosphotriesterase"/>
    <property type="match status" value="1"/>
</dbReference>
<comment type="caution">
    <text evidence="1">The sequence shown here is derived from an EMBL/GenBank/DDBJ whole genome shotgun (WGS) entry which is preliminary data.</text>
</comment>
<dbReference type="PANTHER" id="PTHR46388">
    <property type="entry name" value="NHL REPEAT-CONTAINING PROTEIN 2"/>
    <property type="match status" value="1"/>
</dbReference>
<protein>
    <recommendedName>
        <fullName evidence="3">SMP-30/Gluconolactonase/LRE-like region domain-containing protein</fullName>
    </recommendedName>
</protein>
<dbReference type="RefSeq" id="WP_137259983.1">
    <property type="nucleotide sequence ID" value="NZ_SZQL01000001.1"/>
</dbReference>
<evidence type="ECO:0000313" key="2">
    <source>
        <dbReference type="Proteomes" id="UP000305848"/>
    </source>
</evidence>
<evidence type="ECO:0008006" key="3">
    <source>
        <dbReference type="Google" id="ProtNLM"/>
    </source>
</evidence>
<reference evidence="1 2" key="1">
    <citation type="submission" date="2019-05" db="EMBL/GenBank/DDBJ databases">
        <title>Panacibacter sp. strain 17mud1-8 Genome sequencing and assembly.</title>
        <authorList>
            <person name="Chhetri G."/>
        </authorList>
    </citation>
    <scope>NUCLEOTIDE SEQUENCE [LARGE SCALE GENOMIC DNA]</scope>
    <source>
        <strain evidence="1 2">17mud1-8</strain>
    </source>
</reference>
<dbReference type="PANTHER" id="PTHR46388:SF2">
    <property type="entry name" value="NHL REPEAT-CONTAINING PROTEIN 2"/>
    <property type="match status" value="1"/>
</dbReference>